<reference evidence="1 2" key="1">
    <citation type="submission" date="2020-08" db="EMBL/GenBank/DDBJ databases">
        <title>Sequencing the genomes of 1000 actinobacteria strains.</title>
        <authorList>
            <person name="Klenk H.-P."/>
        </authorList>
    </citation>
    <scope>NUCLEOTIDE SEQUENCE [LARGE SCALE GENOMIC DNA]</scope>
    <source>
        <strain evidence="1 2">DSM 44598</strain>
    </source>
</reference>
<evidence type="ECO:0000313" key="1">
    <source>
        <dbReference type="EMBL" id="MBB5491452.1"/>
    </source>
</evidence>
<dbReference type="InterPro" id="IPR011009">
    <property type="entry name" value="Kinase-like_dom_sf"/>
</dbReference>
<proteinExistence type="predicted"/>
<evidence type="ECO:0008006" key="3">
    <source>
        <dbReference type="Google" id="ProtNLM"/>
    </source>
</evidence>
<accession>A0A840W5W7</accession>
<sequence length="315" mass="35072">MARNIKPKQLVPKFLTRGRLLMANVAPQSGQVKPIHDIHQQEHEDVLLLVERWLGVELDRSSAAYGNTGSTVGFRTNTGMWVRIQWRRADRMNGQSWTGAECASVLTGVSKPQLRRSVRWQDEPRDAVWRADEMTLVKAPVIAENGSITTDPQLGNAWWSELKKSLTALASHSTDRVGMGQAHLTRRLTEVFGDAVDTHVDEWGTAHADLHWGNLTAAKCHLLDWEDWGAAPRGYDAATLWGFSLGVPSVADRVQNEFRQDLCTRAGRLSQLLFCANVLRAHARSGKTMPFTEPARHAADSLISQLRAEQGEGRA</sequence>
<evidence type="ECO:0000313" key="2">
    <source>
        <dbReference type="Proteomes" id="UP000579647"/>
    </source>
</evidence>
<dbReference type="RefSeq" id="WP_221318793.1">
    <property type="nucleotide sequence ID" value="NZ_JACHDO010000001.1"/>
</dbReference>
<gene>
    <name evidence="1" type="ORF">HNR07_002589</name>
</gene>
<dbReference type="EMBL" id="JACHDO010000001">
    <property type="protein sequence ID" value="MBB5491452.1"/>
    <property type="molecule type" value="Genomic_DNA"/>
</dbReference>
<comment type="caution">
    <text evidence="1">The sequence shown here is derived from an EMBL/GenBank/DDBJ whole genome shotgun (WGS) entry which is preliminary data.</text>
</comment>
<organism evidence="1 2">
    <name type="scientific">Nocardiopsis metallicus</name>
    <dbReference type="NCBI Taxonomy" id="179819"/>
    <lineage>
        <taxon>Bacteria</taxon>
        <taxon>Bacillati</taxon>
        <taxon>Actinomycetota</taxon>
        <taxon>Actinomycetes</taxon>
        <taxon>Streptosporangiales</taxon>
        <taxon>Nocardiopsidaceae</taxon>
        <taxon>Nocardiopsis</taxon>
    </lineage>
</organism>
<name>A0A840W5W7_9ACTN</name>
<dbReference type="AlphaFoldDB" id="A0A840W5W7"/>
<dbReference type="SUPFAM" id="SSF56112">
    <property type="entry name" value="Protein kinase-like (PK-like)"/>
    <property type="match status" value="1"/>
</dbReference>
<dbReference type="Proteomes" id="UP000579647">
    <property type="component" value="Unassembled WGS sequence"/>
</dbReference>
<protein>
    <recommendedName>
        <fullName evidence="3">Aminoglycoside phosphotransferase</fullName>
    </recommendedName>
</protein>
<keyword evidence="2" id="KW-1185">Reference proteome</keyword>